<evidence type="ECO:0000313" key="3">
    <source>
        <dbReference type="Proteomes" id="UP000282289"/>
    </source>
</evidence>
<comment type="caution">
    <text evidence="2">The sequence shown here is derived from an EMBL/GenBank/DDBJ whole genome shotgun (WGS) entry which is preliminary data.</text>
</comment>
<reference evidence="2 3" key="1">
    <citation type="submission" date="2018-08" db="EMBL/GenBank/DDBJ databases">
        <title>Recombination of ecologically and evolutionarily significant loci maintains genetic cohesion in the Pseudomonas syringae species complex.</title>
        <authorList>
            <person name="Dillon M."/>
            <person name="Thakur S."/>
            <person name="Almeida R.N.D."/>
            <person name="Weir B.S."/>
            <person name="Guttman D.S."/>
        </authorList>
    </citation>
    <scope>NUCLEOTIDE SEQUENCE [LARGE SCALE GENOMIC DNA]</scope>
    <source>
        <strain evidence="2 3">ICMP 19589</strain>
    </source>
</reference>
<dbReference type="EMBL" id="RBQT01000095">
    <property type="protein sequence ID" value="RMP79124.1"/>
    <property type="molecule type" value="Genomic_DNA"/>
</dbReference>
<proteinExistence type="predicted"/>
<evidence type="ECO:0008006" key="4">
    <source>
        <dbReference type="Google" id="ProtNLM"/>
    </source>
</evidence>
<accession>A0A7Z6U8C4</accession>
<dbReference type="InterPro" id="IPR022109">
    <property type="entry name" value="DUF3649"/>
</dbReference>
<gene>
    <name evidence="2" type="ORF">ALQ15_04926</name>
</gene>
<feature type="transmembrane region" description="Helical" evidence="1">
    <location>
        <begin position="75"/>
        <end position="98"/>
    </location>
</feature>
<name>A0A7Z6U8C4_PSESF</name>
<sequence>MRFIYPTQGRMAQTAGIHRGLFPRAGEPASQVSRINEDPLMDVTTASGSLPEKRMAKSRSKGLTVAYRLAVTSRALAAVFAGYLLASVVSICGAQWLPIPRAEAVVTGMMLSFLVYLVAVLWCFACRTALQAWVGVLAPCALLAAACACGRWLL</sequence>
<organism evidence="2 3">
    <name type="scientific">Pseudomonas syringae pv. actinidiae</name>
    <dbReference type="NCBI Taxonomy" id="103796"/>
    <lineage>
        <taxon>Bacteria</taxon>
        <taxon>Pseudomonadati</taxon>
        <taxon>Pseudomonadota</taxon>
        <taxon>Gammaproteobacteria</taxon>
        <taxon>Pseudomonadales</taxon>
        <taxon>Pseudomonadaceae</taxon>
        <taxon>Pseudomonas</taxon>
        <taxon>Pseudomonas syringae</taxon>
    </lineage>
</organism>
<evidence type="ECO:0000313" key="2">
    <source>
        <dbReference type="EMBL" id="RMP79124.1"/>
    </source>
</evidence>
<protein>
    <recommendedName>
        <fullName evidence="4">Iron uptake protein</fullName>
    </recommendedName>
</protein>
<keyword evidence="1" id="KW-0812">Transmembrane</keyword>
<dbReference type="Proteomes" id="UP000282289">
    <property type="component" value="Unassembled WGS sequence"/>
</dbReference>
<feature type="transmembrane region" description="Helical" evidence="1">
    <location>
        <begin position="132"/>
        <end position="153"/>
    </location>
</feature>
<dbReference type="Pfam" id="PF12365">
    <property type="entry name" value="DUF3649"/>
    <property type="match status" value="1"/>
</dbReference>
<feature type="transmembrane region" description="Helical" evidence="1">
    <location>
        <begin position="104"/>
        <end position="125"/>
    </location>
</feature>
<dbReference type="AlphaFoldDB" id="A0A7Z6U8C4"/>
<keyword evidence="1" id="KW-1133">Transmembrane helix</keyword>
<evidence type="ECO:0000256" key="1">
    <source>
        <dbReference type="SAM" id="Phobius"/>
    </source>
</evidence>
<keyword evidence="1" id="KW-0472">Membrane</keyword>